<dbReference type="RefSeq" id="XP_046060540.1">
    <property type="nucleotide sequence ID" value="XM_046205718.1"/>
</dbReference>
<dbReference type="GeneID" id="70236585"/>
<accession>A0A9P8P1V4</accession>
<evidence type="ECO:0000313" key="1">
    <source>
        <dbReference type="EMBL" id="KAH3664268.1"/>
    </source>
</evidence>
<name>A0A9P8P1V4_9ASCO</name>
<gene>
    <name evidence="1" type="ORF">OGAPHI_004620</name>
</gene>
<reference evidence="1" key="2">
    <citation type="submission" date="2021-01" db="EMBL/GenBank/DDBJ databases">
        <authorList>
            <person name="Schikora-Tamarit M.A."/>
        </authorList>
    </citation>
    <scope>NUCLEOTIDE SEQUENCE</scope>
    <source>
        <strain evidence="1">CBS6075</strain>
    </source>
</reference>
<organism evidence="1 2">
    <name type="scientific">Ogataea philodendri</name>
    <dbReference type="NCBI Taxonomy" id="1378263"/>
    <lineage>
        <taxon>Eukaryota</taxon>
        <taxon>Fungi</taxon>
        <taxon>Dikarya</taxon>
        <taxon>Ascomycota</taxon>
        <taxon>Saccharomycotina</taxon>
        <taxon>Pichiomycetes</taxon>
        <taxon>Pichiales</taxon>
        <taxon>Pichiaceae</taxon>
        <taxon>Ogataea</taxon>
    </lineage>
</organism>
<keyword evidence="2" id="KW-1185">Reference proteome</keyword>
<dbReference type="Proteomes" id="UP000769157">
    <property type="component" value="Unassembled WGS sequence"/>
</dbReference>
<proteinExistence type="predicted"/>
<evidence type="ECO:0000313" key="2">
    <source>
        <dbReference type="Proteomes" id="UP000769157"/>
    </source>
</evidence>
<sequence>MVDLVSWLQSSQNSNGLSDGRFTNVDALEPSFKSTVFLDVLTVLGHSGGTNAVEVTSGQSWLQQVGSVRLSVTHQHVDLINEEDDHGLGILDVG</sequence>
<dbReference type="AntiFam" id="ANF00007">
    <property type="entry name" value="Shadow ORF (opposite clpB)"/>
</dbReference>
<reference evidence="1" key="1">
    <citation type="journal article" date="2021" name="Open Biol.">
        <title>Shared evolutionary footprints suggest mitochondrial oxidative damage underlies multiple complex I losses in fungi.</title>
        <authorList>
            <person name="Schikora-Tamarit M.A."/>
            <person name="Marcet-Houben M."/>
            <person name="Nosek J."/>
            <person name="Gabaldon T."/>
        </authorList>
    </citation>
    <scope>NUCLEOTIDE SEQUENCE</scope>
    <source>
        <strain evidence="1">CBS6075</strain>
    </source>
</reference>
<comment type="caution">
    <text evidence="1">The sequence shown here is derived from an EMBL/GenBank/DDBJ whole genome shotgun (WGS) entry which is preliminary data.</text>
</comment>
<dbReference type="AlphaFoldDB" id="A0A9P8P1V4"/>
<dbReference type="OrthoDB" id="10529896at2759"/>
<dbReference type="EMBL" id="JAEUBE010000327">
    <property type="protein sequence ID" value="KAH3664268.1"/>
    <property type="molecule type" value="Genomic_DNA"/>
</dbReference>
<protein>
    <submittedName>
        <fullName evidence="1">Uncharacterized protein</fullName>
    </submittedName>
</protein>